<protein>
    <submittedName>
        <fullName evidence="1">Helix-turn-helix domain-containing protein</fullName>
    </submittedName>
</protein>
<dbReference type="EMBL" id="RAWE01000354">
    <property type="protein sequence ID" value="RKG94261.1"/>
    <property type="molecule type" value="Genomic_DNA"/>
</dbReference>
<dbReference type="InterPro" id="IPR036388">
    <property type="entry name" value="WH-like_DNA-bd_sf"/>
</dbReference>
<dbReference type="Proteomes" id="UP000268313">
    <property type="component" value="Unassembled WGS sequence"/>
</dbReference>
<dbReference type="SUPFAM" id="SSF46689">
    <property type="entry name" value="Homeodomain-like"/>
    <property type="match status" value="1"/>
</dbReference>
<organism evidence="1 2">
    <name type="scientific">Corallococcus carmarthensis</name>
    <dbReference type="NCBI Taxonomy" id="2316728"/>
    <lineage>
        <taxon>Bacteria</taxon>
        <taxon>Pseudomonadati</taxon>
        <taxon>Myxococcota</taxon>
        <taxon>Myxococcia</taxon>
        <taxon>Myxococcales</taxon>
        <taxon>Cystobacterineae</taxon>
        <taxon>Myxococcaceae</taxon>
        <taxon>Corallococcus</taxon>
    </lineage>
</organism>
<accession>A0A3A8JV68</accession>
<keyword evidence="2" id="KW-1185">Reference proteome</keyword>
<dbReference type="AlphaFoldDB" id="A0A3A8JV68"/>
<dbReference type="Pfam" id="PF13551">
    <property type="entry name" value="HTH_29"/>
    <property type="match status" value="1"/>
</dbReference>
<comment type="caution">
    <text evidence="1">The sequence shown here is derived from an EMBL/GenBank/DDBJ whole genome shotgun (WGS) entry which is preliminary data.</text>
</comment>
<proteinExistence type="predicted"/>
<evidence type="ECO:0000313" key="1">
    <source>
        <dbReference type="EMBL" id="RKG94261.1"/>
    </source>
</evidence>
<gene>
    <name evidence="1" type="ORF">D7X32_42725</name>
</gene>
<dbReference type="InterPro" id="IPR009057">
    <property type="entry name" value="Homeodomain-like_sf"/>
</dbReference>
<reference evidence="2" key="1">
    <citation type="submission" date="2018-09" db="EMBL/GenBank/DDBJ databases">
        <authorList>
            <person name="Livingstone P.G."/>
            <person name="Whitworth D.E."/>
        </authorList>
    </citation>
    <scope>NUCLEOTIDE SEQUENCE [LARGE SCALE GENOMIC DNA]</scope>
    <source>
        <strain evidence="2">CA043D</strain>
    </source>
</reference>
<evidence type="ECO:0000313" key="2">
    <source>
        <dbReference type="Proteomes" id="UP000268313"/>
    </source>
</evidence>
<sequence length="165" mass="18578">MRGHTRSQGLKLKQEDSAALNALTHRGRESVRVVRRARVLQLLAEGWTVVGVAEAVGVTETTVRTVRRRYREEGLSAALHEKPRPGAVQRLTEKQASEVFAMVCALPLEGRARWTVRLITQEAIRRGLVPEVGRETVRELLLRHDLKPWREKCGACQSWTPSTPS</sequence>
<name>A0A3A8JV68_9BACT</name>
<dbReference type="Gene3D" id="1.10.10.10">
    <property type="entry name" value="Winged helix-like DNA-binding domain superfamily/Winged helix DNA-binding domain"/>
    <property type="match status" value="1"/>
</dbReference>